<dbReference type="GO" id="GO:0030145">
    <property type="term" value="F:manganese ion binding"/>
    <property type="evidence" value="ECO:0007669"/>
    <property type="project" value="TreeGrafter"/>
</dbReference>
<comment type="caution">
    <text evidence="2">The sequence shown here is derived from an EMBL/GenBank/DDBJ whole genome shotgun (WGS) entry which is preliminary data.</text>
</comment>
<dbReference type="EMBL" id="VSSQ01085351">
    <property type="protein sequence ID" value="MPN33040.1"/>
    <property type="molecule type" value="Genomic_DNA"/>
</dbReference>
<dbReference type="EC" id="5.4.2.12" evidence="2"/>
<dbReference type="InterPro" id="IPR005995">
    <property type="entry name" value="Pgm_bpd_ind"/>
</dbReference>
<dbReference type="InterPro" id="IPR017850">
    <property type="entry name" value="Alkaline_phosphatase_core_sf"/>
</dbReference>
<dbReference type="InterPro" id="IPR006124">
    <property type="entry name" value="Metalloenzyme"/>
</dbReference>
<dbReference type="PANTHER" id="PTHR31637:SF0">
    <property type="entry name" value="2,3-BISPHOSPHOGLYCERATE-INDEPENDENT PHOSPHOGLYCERATE MUTASE"/>
    <property type="match status" value="1"/>
</dbReference>
<dbReference type="AlphaFoldDB" id="A0A645H2X9"/>
<dbReference type="Gene3D" id="3.40.720.10">
    <property type="entry name" value="Alkaline Phosphatase, subunit A"/>
    <property type="match status" value="1"/>
</dbReference>
<feature type="domain" description="Metalloenzyme" evidence="1">
    <location>
        <begin position="1"/>
        <end position="114"/>
    </location>
</feature>
<dbReference type="GO" id="GO:0006007">
    <property type="term" value="P:glucose catabolic process"/>
    <property type="evidence" value="ECO:0007669"/>
    <property type="project" value="InterPro"/>
</dbReference>
<dbReference type="GO" id="GO:0004619">
    <property type="term" value="F:phosphoglycerate mutase activity"/>
    <property type="evidence" value="ECO:0007669"/>
    <property type="project" value="UniProtKB-EC"/>
</dbReference>
<organism evidence="2">
    <name type="scientific">bioreactor metagenome</name>
    <dbReference type="NCBI Taxonomy" id="1076179"/>
    <lineage>
        <taxon>unclassified sequences</taxon>
        <taxon>metagenomes</taxon>
        <taxon>ecological metagenomes</taxon>
    </lineage>
</organism>
<reference evidence="2" key="1">
    <citation type="submission" date="2019-08" db="EMBL/GenBank/DDBJ databases">
        <authorList>
            <person name="Kucharzyk K."/>
            <person name="Murdoch R.W."/>
            <person name="Higgins S."/>
            <person name="Loffler F."/>
        </authorList>
    </citation>
    <scope>NUCLEOTIDE SEQUENCE</scope>
</reference>
<dbReference type="PANTHER" id="PTHR31637">
    <property type="entry name" value="2,3-BISPHOSPHOGLYCERATE-INDEPENDENT PHOSPHOGLYCERATE MUTASE"/>
    <property type="match status" value="1"/>
</dbReference>
<gene>
    <name evidence="2" type="primary">gpmI_45</name>
    <name evidence="2" type="ORF">SDC9_180523</name>
</gene>
<dbReference type="Pfam" id="PF01676">
    <property type="entry name" value="Metalloenzyme"/>
    <property type="match status" value="1"/>
</dbReference>
<proteinExistence type="predicted"/>
<sequence length="127" mass="13358">MVGHTGNFEAARIAVEAVDLSLARVLKAIDAAGGVALITADHGNADEMFELDKKTKQPAVNKDGSFKAKTAHTLNPVPLILYDNVSGGKLGLMQTETCGLSNIAATIANLLGYEKHAVWDDSVLAIQ</sequence>
<keyword evidence="2" id="KW-0413">Isomerase</keyword>
<evidence type="ECO:0000259" key="1">
    <source>
        <dbReference type="Pfam" id="PF01676"/>
    </source>
</evidence>
<dbReference type="SUPFAM" id="SSF53649">
    <property type="entry name" value="Alkaline phosphatase-like"/>
    <property type="match status" value="1"/>
</dbReference>
<protein>
    <submittedName>
        <fullName evidence="2">2,3-bisphosphoglycerate-independent phosphoglycerate mutase</fullName>
        <ecNumber evidence="2">5.4.2.12</ecNumber>
    </submittedName>
</protein>
<evidence type="ECO:0000313" key="2">
    <source>
        <dbReference type="EMBL" id="MPN33040.1"/>
    </source>
</evidence>
<accession>A0A645H2X9</accession>
<name>A0A645H2X9_9ZZZZ</name>